<evidence type="ECO:0000256" key="12">
    <source>
        <dbReference type="PIRSR" id="PIRSR604469-1"/>
    </source>
</evidence>
<keyword evidence="8" id="KW-0378">Hydrolase</keyword>
<dbReference type="GO" id="GO:0000287">
    <property type="term" value="F:magnesium ion binding"/>
    <property type="evidence" value="ECO:0007669"/>
    <property type="project" value="TreeGrafter"/>
</dbReference>
<dbReference type="InterPro" id="IPR004469">
    <property type="entry name" value="PSP"/>
</dbReference>
<evidence type="ECO:0000256" key="6">
    <source>
        <dbReference type="ARBA" id="ARBA00022605"/>
    </source>
</evidence>
<keyword evidence="10" id="KW-0718">Serine biosynthesis</keyword>
<evidence type="ECO:0000256" key="2">
    <source>
        <dbReference type="ARBA" id="ARBA00005135"/>
    </source>
</evidence>
<evidence type="ECO:0000313" key="14">
    <source>
        <dbReference type="Proteomes" id="UP000230066"/>
    </source>
</evidence>
<protein>
    <recommendedName>
        <fullName evidence="5">Phosphoserine phosphatase</fullName>
        <ecNumber evidence="4">3.1.3.3</ecNumber>
    </recommendedName>
    <alternativeName>
        <fullName evidence="11">O-phosphoserine phosphohydrolase</fullName>
    </alternativeName>
</protein>
<dbReference type="GO" id="GO:0005737">
    <property type="term" value="C:cytoplasm"/>
    <property type="evidence" value="ECO:0007669"/>
    <property type="project" value="TreeGrafter"/>
</dbReference>
<dbReference type="Pfam" id="PF00702">
    <property type="entry name" value="Hydrolase"/>
    <property type="match status" value="1"/>
</dbReference>
<dbReference type="SUPFAM" id="SSF56784">
    <property type="entry name" value="HAD-like"/>
    <property type="match status" value="1"/>
</dbReference>
<organism evidence="13 14">
    <name type="scientific">Fasciola hepatica</name>
    <name type="common">Liver fluke</name>
    <dbReference type="NCBI Taxonomy" id="6192"/>
    <lineage>
        <taxon>Eukaryota</taxon>
        <taxon>Metazoa</taxon>
        <taxon>Spiralia</taxon>
        <taxon>Lophotrochozoa</taxon>
        <taxon>Platyhelminthes</taxon>
        <taxon>Trematoda</taxon>
        <taxon>Digenea</taxon>
        <taxon>Plagiorchiida</taxon>
        <taxon>Echinostomata</taxon>
        <taxon>Echinostomatoidea</taxon>
        <taxon>Fasciolidae</taxon>
        <taxon>Fasciola</taxon>
    </lineage>
</organism>
<evidence type="ECO:0000256" key="9">
    <source>
        <dbReference type="ARBA" id="ARBA00022842"/>
    </source>
</evidence>
<dbReference type="GO" id="GO:0036424">
    <property type="term" value="F:L-phosphoserine phosphatase activity"/>
    <property type="evidence" value="ECO:0007669"/>
    <property type="project" value="InterPro"/>
</dbReference>
<dbReference type="Gene3D" id="1.10.150.210">
    <property type="entry name" value="Phosphoserine phosphatase, domain 2"/>
    <property type="match status" value="1"/>
</dbReference>
<comment type="cofactor">
    <cofactor evidence="1">
        <name>Mg(2+)</name>
        <dbReference type="ChEBI" id="CHEBI:18420"/>
    </cofactor>
</comment>
<dbReference type="InterPro" id="IPR036412">
    <property type="entry name" value="HAD-like_sf"/>
</dbReference>
<dbReference type="PANTHER" id="PTHR43344">
    <property type="entry name" value="PHOSPHOSERINE PHOSPHATASE"/>
    <property type="match status" value="1"/>
</dbReference>
<comment type="caution">
    <text evidence="13">The sequence shown here is derived from an EMBL/GenBank/DDBJ whole genome shotgun (WGS) entry which is preliminary data.</text>
</comment>
<feature type="active site" description="Proton donor" evidence="12">
    <location>
        <position position="19"/>
    </location>
</feature>
<dbReference type="GO" id="GO:0006564">
    <property type="term" value="P:L-serine biosynthetic process"/>
    <property type="evidence" value="ECO:0007669"/>
    <property type="project" value="UniProtKB-KW"/>
</dbReference>
<comment type="pathway">
    <text evidence="2">Amino-acid biosynthesis; L-serine biosynthesis; L-serine from 3-phospho-D-glycerate: step 3/3.</text>
</comment>
<evidence type="ECO:0000256" key="1">
    <source>
        <dbReference type="ARBA" id="ARBA00001946"/>
    </source>
</evidence>
<keyword evidence="7" id="KW-0479">Metal-binding</keyword>
<keyword evidence="14" id="KW-1185">Reference proteome</keyword>
<dbReference type="EMBL" id="JXXN02003905">
    <property type="protein sequence ID" value="THD21050.1"/>
    <property type="molecule type" value="Genomic_DNA"/>
</dbReference>
<reference evidence="13" key="1">
    <citation type="submission" date="2019-03" db="EMBL/GenBank/DDBJ databases">
        <title>Improved annotation for the trematode Fasciola hepatica.</title>
        <authorList>
            <person name="Choi Y.-J."/>
            <person name="Martin J."/>
            <person name="Mitreva M."/>
        </authorList>
    </citation>
    <scope>NUCLEOTIDE SEQUENCE [LARGE SCALE GENOMIC DNA]</scope>
</reference>
<gene>
    <name evidence="13" type="ORF">D915_008338</name>
</gene>
<dbReference type="UniPathway" id="UPA00135">
    <property type="reaction ID" value="UER00198"/>
</dbReference>
<sequence>MIPNKEAWSGVGCICFDVDSTVCTDEGLDELARFLKCEDRIELITKQAMNGELDFRQALTSRLALMKPTKDDISRYLSSKKPSLTEGIDTIVKKLKSNGIEVYLVSGGFDLLVNPVAASLNLPQENVYSNKLLFADDGSYAGFDTGALTSKSEGKALVVAELIERLHTKVVIVGDGMTDARACPPATHFVGFGVNVDRPSVRDSTPYFCTSVDQLEQLFQSVGLIRD</sequence>
<dbReference type="EC" id="3.1.3.3" evidence="4"/>
<evidence type="ECO:0000256" key="4">
    <source>
        <dbReference type="ARBA" id="ARBA00012640"/>
    </source>
</evidence>
<evidence type="ECO:0000256" key="7">
    <source>
        <dbReference type="ARBA" id="ARBA00022723"/>
    </source>
</evidence>
<dbReference type="AlphaFoldDB" id="A0A2H1BZY0"/>
<comment type="similarity">
    <text evidence="3">Belongs to the HAD-like hydrolase superfamily. SerB family.</text>
</comment>
<evidence type="ECO:0000256" key="5">
    <source>
        <dbReference type="ARBA" id="ARBA00015196"/>
    </source>
</evidence>
<accession>A0A2H1BZY0</accession>
<feature type="active site" description="Nucleophile" evidence="12">
    <location>
        <position position="17"/>
    </location>
</feature>
<dbReference type="PANTHER" id="PTHR43344:SF2">
    <property type="entry name" value="PHOSPHOSERINE PHOSPHATASE"/>
    <property type="match status" value="1"/>
</dbReference>
<keyword evidence="9" id="KW-0460">Magnesium</keyword>
<evidence type="ECO:0000256" key="10">
    <source>
        <dbReference type="ARBA" id="ARBA00023299"/>
    </source>
</evidence>
<dbReference type="InterPro" id="IPR050582">
    <property type="entry name" value="HAD-like_SerB"/>
</dbReference>
<dbReference type="Gene3D" id="3.40.50.1000">
    <property type="entry name" value="HAD superfamily/HAD-like"/>
    <property type="match status" value="1"/>
</dbReference>
<dbReference type="NCBIfam" id="TIGR01488">
    <property type="entry name" value="HAD-SF-IB"/>
    <property type="match status" value="1"/>
</dbReference>
<evidence type="ECO:0000256" key="3">
    <source>
        <dbReference type="ARBA" id="ARBA00009184"/>
    </source>
</evidence>
<name>A0A2H1BZY0_FASHE</name>
<evidence type="ECO:0000313" key="13">
    <source>
        <dbReference type="EMBL" id="THD21050.1"/>
    </source>
</evidence>
<dbReference type="CDD" id="cd04309">
    <property type="entry name" value="HAD_PSP_eu"/>
    <property type="match status" value="1"/>
</dbReference>
<dbReference type="NCBIfam" id="TIGR00338">
    <property type="entry name" value="serB"/>
    <property type="match status" value="1"/>
</dbReference>
<proteinExistence type="inferred from homology"/>
<dbReference type="InterPro" id="IPR023214">
    <property type="entry name" value="HAD_sf"/>
</dbReference>
<evidence type="ECO:0000256" key="11">
    <source>
        <dbReference type="ARBA" id="ARBA00031693"/>
    </source>
</evidence>
<evidence type="ECO:0000256" key="8">
    <source>
        <dbReference type="ARBA" id="ARBA00022801"/>
    </source>
</evidence>
<keyword evidence="6" id="KW-0028">Amino-acid biosynthesis</keyword>
<dbReference type="Proteomes" id="UP000230066">
    <property type="component" value="Unassembled WGS sequence"/>
</dbReference>